<dbReference type="Gene3D" id="1.10.1070.20">
    <property type="match status" value="1"/>
</dbReference>
<dbReference type="HOGENOM" id="CLU_1632903_0_0_9"/>
<gene>
    <name evidence="1" type="ORF">EUBDOL_01698</name>
</gene>
<dbReference type="STRING" id="428127.EUBDOL_01698"/>
<dbReference type="EMBL" id="ABAW02000024">
    <property type="protein sequence ID" value="EDP10454.1"/>
    <property type="molecule type" value="Genomic_DNA"/>
</dbReference>
<name>A8RE59_9FIRM</name>
<comment type="caution">
    <text evidence="1">The sequence shown here is derived from an EMBL/GenBank/DDBJ whole genome shotgun (WGS) entry which is preliminary data.</text>
</comment>
<dbReference type="Proteomes" id="UP000004090">
    <property type="component" value="Unassembled WGS sequence"/>
</dbReference>
<accession>A8RE59</accession>
<dbReference type="AlphaFoldDB" id="A8RE59"/>
<evidence type="ECO:0000313" key="2">
    <source>
        <dbReference type="Proteomes" id="UP000004090"/>
    </source>
</evidence>
<organism evidence="1 2">
    <name type="scientific">Amedibacillus dolichus DSM 3991</name>
    <dbReference type="NCBI Taxonomy" id="428127"/>
    <lineage>
        <taxon>Bacteria</taxon>
        <taxon>Bacillati</taxon>
        <taxon>Bacillota</taxon>
        <taxon>Erysipelotrichia</taxon>
        <taxon>Erysipelotrichales</taxon>
        <taxon>Erysipelotrichaceae</taxon>
        <taxon>Amedibacillus</taxon>
    </lineage>
</organism>
<evidence type="ECO:0008006" key="3">
    <source>
        <dbReference type="Google" id="ProtNLM"/>
    </source>
</evidence>
<dbReference type="eggNOG" id="COG3550">
    <property type="taxonomic scope" value="Bacteria"/>
</dbReference>
<proteinExistence type="predicted"/>
<protein>
    <recommendedName>
        <fullName evidence="3">HipA-like C-terminal domain-containing protein</fullName>
    </recommendedName>
</protein>
<evidence type="ECO:0000313" key="1">
    <source>
        <dbReference type="EMBL" id="EDP10454.1"/>
    </source>
</evidence>
<sequence>MNILEKQKVPNAKAELENMIVLDYLTMNIDRHMKNFGVIRNVETLVWEKVTPLFDTGQSMNCSEITKNMNFYDGKGKLFYNTEKKFFTYLSIIDNFERFDLSKLDGLDKEYQTVLKKYQQFTDMSDDRIEKLVDGIRIRMKEFNIYKEKQISNGKSIVAGKD</sequence>
<reference evidence="1 2" key="2">
    <citation type="submission" date="2007-09" db="EMBL/GenBank/DDBJ databases">
        <authorList>
            <person name="Fulton L."/>
            <person name="Clifton S."/>
            <person name="Fulton B."/>
            <person name="Xu J."/>
            <person name="Minx P."/>
            <person name="Pepin K.H."/>
            <person name="Johnson M."/>
            <person name="Thiruvilangam P."/>
            <person name="Bhonagiri V."/>
            <person name="Nash W.E."/>
            <person name="Mardis E.R."/>
            <person name="Wilson R.K."/>
        </authorList>
    </citation>
    <scope>NUCLEOTIDE SEQUENCE [LARGE SCALE GENOMIC DNA]</scope>
    <source>
        <strain evidence="1 2">DSM 3991</strain>
    </source>
</reference>
<reference evidence="1 2" key="1">
    <citation type="submission" date="2007-09" db="EMBL/GenBank/DDBJ databases">
        <title>Draft genome sequence of Eubacterium dolichum (DSM 3991).</title>
        <authorList>
            <person name="Sudarsanam P."/>
            <person name="Ley R."/>
            <person name="Guruge J."/>
            <person name="Turnbaugh P.J."/>
            <person name="Mahowald M."/>
            <person name="Liep D."/>
            <person name="Gordon J."/>
        </authorList>
    </citation>
    <scope>NUCLEOTIDE SEQUENCE [LARGE SCALE GENOMIC DNA]</scope>
    <source>
        <strain evidence="1 2">DSM 3991</strain>
    </source>
</reference>